<organism evidence="2 3">
    <name type="scientific">Sphingomonas daechungensis</name>
    <dbReference type="NCBI Taxonomy" id="1176646"/>
    <lineage>
        <taxon>Bacteria</taxon>
        <taxon>Pseudomonadati</taxon>
        <taxon>Pseudomonadota</taxon>
        <taxon>Alphaproteobacteria</taxon>
        <taxon>Sphingomonadales</taxon>
        <taxon>Sphingomonadaceae</taxon>
        <taxon>Sphingomonas</taxon>
    </lineage>
</organism>
<dbReference type="SUPFAM" id="SSF51261">
    <property type="entry name" value="Duplicated hybrid motif"/>
    <property type="match status" value="1"/>
</dbReference>
<dbReference type="Proteomes" id="UP000516134">
    <property type="component" value="Chromosome"/>
</dbReference>
<dbReference type="PANTHER" id="PTHR21666:SF270">
    <property type="entry name" value="MUREIN HYDROLASE ACTIVATOR ENVC"/>
    <property type="match status" value="1"/>
</dbReference>
<dbReference type="InterPro" id="IPR011055">
    <property type="entry name" value="Dup_hybrid_motif"/>
</dbReference>
<dbReference type="InterPro" id="IPR050570">
    <property type="entry name" value="Cell_wall_metabolism_enzyme"/>
</dbReference>
<protein>
    <submittedName>
        <fullName evidence="2">Peptidoglycan DD-metalloendopeptidase family protein</fullName>
    </submittedName>
</protein>
<proteinExistence type="predicted"/>
<evidence type="ECO:0000259" key="1">
    <source>
        <dbReference type="Pfam" id="PF01551"/>
    </source>
</evidence>
<feature type="domain" description="M23ase beta-sheet core" evidence="1">
    <location>
        <begin position="243"/>
        <end position="311"/>
    </location>
</feature>
<sequence>MKLQKAADEAKSEAERIGAQRAAAAEAIAAAEARISAADANARAISAQIQLRRERLQREAAPVTSLLGGLAVMAERPPLLAVLDRGSTQEFVKVRLLLDATLPVIQARTASLRAELDRGRKLQLEAEQARSDLVNSRNALAMRKQEFAELEGKAVRIAQERGGEALGAGDVALARGEEAADLVGEARRGQQAQQIASEMSRLPAPPARPGTTRSPAEGFAYILPSTAPVVEGLSAIAPNGVRSRGLTLATGSGAEVIAPAAGTIRFSGPFRSYDAVIIIDHGNGWMSLLLNVASPLKSGQKVQIGQPLGRAIGRISVELSAMGGMCRLLSSQVHLRTCQRA</sequence>
<gene>
    <name evidence="2" type="ORF">H9L15_03885</name>
</gene>
<evidence type="ECO:0000313" key="2">
    <source>
        <dbReference type="EMBL" id="QNP43800.1"/>
    </source>
</evidence>
<dbReference type="Gene3D" id="2.70.70.10">
    <property type="entry name" value="Glucose Permease (Domain IIA)"/>
    <property type="match status" value="1"/>
</dbReference>
<dbReference type="RefSeq" id="WP_187715225.1">
    <property type="nucleotide sequence ID" value="NZ_CP060780.1"/>
</dbReference>
<reference evidence="2 3" key="1">
    <citation type="submission" date="2020-08" db="EMBL/GenBank/DDBJ databases">
        <title>Genome sequence of Sphingomonas daechungensis KACC 18115T.</title>
        <authorList>
            <person name="Hyun D.-W."/>
            <person name="Bae J.-W."/>
        </authorList>
    </citation>
    <scope>NUCLEOTIDE SEQUENCE [LARGE SCALE GENOMIC DNA]</scope>
    <source>
        <strain evidence="2 3">KACC 18115</strain>
    </source>
</reference>
<dbReference type="EMBL" id="CP060780">
    <property type="protein sequence ID" value="QNP43800.1"/>
    <property type="molecule type" value="Genomic_DNA"/>
</dbReference>
<name>A0ABX6T460_9SPHN</name>
<keyword evidence="3" id="KW-1185">Reference proteome</keyword>
<dbReference type="InterPro" id="IPR016047">
    <property type="entry name" value="M23ase_b-sheet_dom"/>
</dbReference>
<dbReference type="Pfam" id="PF01551">
    <property type="entry name" value="Peptidase_M23"/>
    <property type="match status" value="1"/>
</dbReference>
<evidence type="ECO:0000313" key="3">
    <source>
        <dbReference type="Proteomes" id="UP000516134"/>
    </source>
</evidence>
<dbReference type="PANTHER" id="PTHR21666">
    <property type="entry name" value="PEPTIDASE-RELATED"/>
    <property type="match status" value="1"/>
</dbReference>
<accession>A0ABX6T460</accession>
<dbReference type="CDD" id="cd12797">
    <property type="entry name" value="M23_peptidase"/>
    <property type="match status" value="1"/>
</dbReference>